<keyword evidence="2" id="KW-0813">Transport</keyword>
<organism evidence="7 8">
    <name type="scientific">Gottschalkia purinilytica</name>
    <name type="common">Clostridium purinilyticum</name>
    <dbReference type="NCBI Taxonomy" id="1503"/>
    <lineage>
        <taxon>Bacteria</taxon>
        <taxon>Bacillati</taxon>
        <taxon>Bacillota</taxon>
        <taxon>Tissierellia</taxon>
        <taxon>Tissierellales</taxon>
        <taxon>Gottschalkiaceae</taxon>
        <taxon>Gottschalkia</taxon>
    </lineage>
</organism>
<dbReference type="InterPro" id="IPR002293">
    <property type="entry name" value="AA/rel_permease1"/>
</dbReference>
<dbReference type="PANTHER" id="PTHR43243">
    <property type="entry name" value="INNER MEMBRANE TRANSPORTER YGJI-RELATED"/>
    <property type="match status" value="1"/>
</dbReference>
<feature type="transmembrane region" description="Helical" evidence="6">
    <location>
        <begin position="375"/>
        <end position="394"/>
    </location>
</feature>
<reference evidence="8" key="1">
    <citation type="submission" date="2015-07" db="EMBL/GenBank/DDBJ databases">
        <title>Draft genome sequence of the purine-degrading Gottschalkia purinilyticum DSM 1384 (formerly Clostridium purinilyticum).</title>
        <authorList>
            <person name="Poehlein A."/>
            <person name="Schiel-Bengelsdorf B."/>
            <person name="Bengelsdorf F.R."/>
            <person name="Daniel R."/>
            <person name="Duerre P."/>
        </authorList>
    </citation>
    <scope>NUCLEOTIDE SEQUENCE [LARGE SCALE GENOMIC DNA]</scope>
    <source>
        <strain evidence="8">DSM 1384</strain>
    </source>
</reference>
<feature type="transmembrane region" description="Helical" evidence="6">
    <location>
        <begin position="406"/>
        <end position="426"/>
    </location>
</feature>
<dbReference type="RefSeq" id="WP_050355371.1">
    <property type="nucleotide sequence ID" value="NZ_LGSS01000008.1"/>
</dbReference>
<evidence type="ECO:0000313" key="8">
    <source>
        <dbReference type="Proteomes" id="UP000037267"/>
    </source>
</evidence>
<keyword evidence="4 6" id="KW-1133">Transmembrane helix</keyword>
<proteinExistence type="predicted"/>
<comment type="caution">
    <text evidence="7">The sequence shown here is derived from an EMBL/GenBank/DDBJ whole genome shotgun (WGS) entry which is preliminary data.</text>
</comment>
<feature type="transmembrane region" description="Helical" evidence="6">
    <location>
        <begin position="183"/>
        <end position="203"/>
    </location>
</feature>
<feature type="transmembrane region" description="Helical" evidence="6">
    <location>
        <begin position="432"/>
        <end position="450"/>
    </location>
</feature>
<dbReference type="PATRIC" id="fig|1503.3.peg.3173"/>
<accession>A0A0L0W9R0</accession>
<dbReference type="EMBL" id="LGSS01000008">
    <property type="protein sequence ID" value="KNF08269.1"/>
    <property type="molecule type" value="Genomic_DNA"/>
</dbReference>
<feature type="transmembrane region" description="Helical" evidence="6">
    <location>
        <begin position="298"/>
        <end position="327"/>
    </location>
</feature>
<gene>
    <name evidence="7" type="ORF">CLPU_8c00340</name>
</gene>
<sequence length="471" mass="50296">MKSILRKKDVASILNASSSTSLEKTLGAFDLTLMSIGAVIGTGVMVLAGLVASRDAGPAVVLSFIASAIVCILVALCYAEFASSIPSSGSAYAYIYVSLGEFIAHLVGWSLMIGYTLSTATVAGGWSAYFNGLLNEFGLHLPHKLISIPSQGGIINLPAVIIVLFVTYLLSRGTKESKKINNLMVIVKIGVIVLFLAVGAFYIKPKNLTPFMPFGWKGVFSGAASVFFAFTGFDAVSTSAEEVKNPQRNLPIGIVSSLVVCTIIYIIVSLVLTGVVPYSELNVGDAMAYALSTVGQGWAASILSVGAVIGIMAVMFAYSFGASRILFSMSRDGLLPKAFSKVNKETNVPTISTWIIGIIGSLMAGVVDLKQLADLANMVLIGTFLLVAVSVIVLRKTHPDLKRSFRVPLVPVLPAIAAFACLFLMFNLSKITWVYFGIWLTLGSIVYFTYSHKYSTLQSDIEDNLELKVNV</sequence>
<feature type="transmembrane region" description="Helical" evidence="6">
    <location>
        <begin position="348"/>
        <end position="369"/>
    </location>
</feature>
<dbReference type="STRING" id="1503.CLPU_8c00340"/>
<evidence type="ECO:0000256" key="1">
    <source>
        <dbReference type="ARBA" id="ARBA00004141"/>
    </source>
</evidence>
<dbReference type="GO" id="GO:0015171">
    <property type="term" value="F:amino acid transmembrane transporter activity"/>
    <property type="evidence" value="ECO:0007669"/>
    <property type="project" value="TreeGrafter"/>
</dbReference>
<evidence type="ECO:0000256" key="2">
    <source>
        <dbReference type="ARBA" id="ARBA00022448"/>
    </source>
</evidence>
<feature type="transmembrane region" description="Helical" evidence="6">
    <location>
        <begin position="59"/>
        <end position="79"/>
    </location>
</feature>
<evidence type="ECO:0000313" key="7">
    <source>
        <dbReference type="EMBL" id="KNF08269.1"/>
    </source>
</evidence>
<keyword evidence="3 6" id="KW-0812">Transmembrane</keyword>
<feature type="transmembrane region" description="Helical" evidence="6">
    <location>
        <begin position="215"/>
        <end position="233"/>
    </location>
</feature>
<dbReference type="GO" id="GO:0016020">
    <property type="term" value="C:membrane"/>
    <property type="evidence" value="ECO:0007669"/>
    <property type="project" value="UniProtKB-SubCell"/>
</dbReference>
<name>A0A0L0W9R0_GOTPU</name>
<dbReference type="Gene3D" id="1.20.1740.10">
    <property type="entry name" value="Amino acid/polyamine transporter I"/>
    <property type="match status" value="1"/>
</dbReference>
<keyword evidence="8" id="KW-1185">Reference proteome</keyword>
<dbReference type="AlphaFoldDB" id="A0A0L0W9R0"/>
<dbReference type="PANTHER" id="PTHR43243:SF4">
    <property type="entry name" value="CATIONIC AMINO ACID TRANSPORTER 4"/>
    <property type="match status" value="1"/>
</dbReference>
<comment type="subcellular location">
    <subcellularLocation>
        <location evidence="1">Membrane</location>
        <topology evidence="1">Multi-pass membrane protein</topology>
    </subcellularLocation>
</comment>
<feature type="transmembrane region" description="Helical" evidence="6">
    <location>
        <begin position="31"/>
        <end position="53"/>
    </location>
</feature>
<dbReference type="PIRSF" id="PIRSF006060">
    <property type="entry name" value="AA_transporter"/>
    <property type="match status" value="1"/>
</dbReference>
<evidence type="ECO:0000256" key="4">
    <source>
        <dbReference type="ARBA" id="ARBA00022989"/>
    </source>
</evidence>
<evidence type="ECO:0000256" key="6">
    <source>
        <dbReference type="SAM" id="Phobius"/>
    </source>
</evidence>
<feature type="transmembrane region" description="Helical" evidence="6">
    <location>
        <begin position="254"/>
        <end position="278"/>
    </location>
</feature>
<feature type="transmembrane region" description="Helical" evidence="6">
    <location>
        <begin position="91"/>
        <end position="112"/>
    </location>
</feature>
<dbReference type="OrthoDB" id="178667at2"/>
<evidence type="ECO:0000256" key="3">
    <source>
        <dbReference type="ARBA" id="ARBA00022692"/>
    </source>
</evidence>
<keyword evidence="5 6" id="KW-0472">Membrane</keyword>
<dbReference type="Proteomes" id="UP000037267">
    <property type="component" value="Unassembled WGS sequence"/>
</dbReference>
<dbReference type="Pfam" id="PF13520">
    <property type="entry name" value="AA_permease_2"/>
    <property type="match status" value="1"/>
</dbReference>
<evidence type="ECO:0000256" key="5">
    <source>
        <dbReference type="ARBA" id="ARBA00023136"/>
    </source>
</evidence>
<feature type="transmembrane region" description="Helical" evidence="6">
    <location>
        <begin position="153"/>
        <end position="171"/>
    </location>
</feature>
<protein>
    <submittedName>
        <fullName evidence="7">Amino acid transporter</fullName>
    </submittedName>
</protein>